<dbReference type="Pfam" id="PF00685">
    <property type="entry name" value="Sulfotransfer_1"/>
    <property type="match status" value="1"/>
</dbReference>
<accession>A0ABX7BLZ3</accession>
<evidence type="ECO:0000256" key="2">
    <source>
        <dbReference type="ARBA" id="ARBA00022679"/>
    </source>
</evidence>
<gene>
    <name evidence="4" type="ORF">JIP62_14980</name>
</gene>
<dbReference type="InterPro" id="IPR000863">
    <property type="entry name" value="Sulfotransferase_dom"/>
</dbReference>
<name>A0ABX7BLZ3_9CAUL</name>
<keyword evidence="2" id="KW-0808">Transferase</keyword>
<dbReference type="Gene3D" id="3.40.50.300">
    <property type="entry name" value="P-loop containing nucleotide triphosphate hydrolases"/>
    <property type="match status" value="1"/>
</dbReference>
<dbReference type="RefSeq" id="WP_201102936.1">
    <property type="nucleotide sequence ID" value="NZ_CP067977.1"/>
</dbReference>
<comment type="similarity">
    <text evidence="1">Belongs to the sulfotransferase 1 family.</text>
</comment>
<dbReference type="InterPro" id="IPR027417">
    <property type="entry name" value="P-loop_NTPase"/>
</dbReference>
<organism evidence="4 5">
    <name type="scientific">Brevundimonas vitisensis</name>
    <dbReference type="NCBI Taxonomy" id="2800818"/>
    <lineage>
        <taxon>Bacteria</taxon>
        <taxon>Pseudomonadati</taxon>
        <taxon>Pseudomonadota</taxon>
        <taxon>Alphaproteobacteria</taxon>
        <taxon>Caulobacterales</taxon>
        <taxon>Caulobacteraceae</taxon>
        <taxon>Brevundimonas</taxon>
    </lineage>
</organism>
<dbReference type="SUPFAM" id="SSF52540">
    <property type="entry name" value="P-loop containing nucleoside triphosphate hydrolases"/>
    <property type="match status" value="1"/>
</dbReference>
<feature type="domain" description="Sulfotransferase" evidence="3">
    <location>
        <begin position="9"/>
        <end position="269"/>
    </location>
</feature>
<dbReference type="PANTHER" id="PTHR11783">
    <property type="entry name" value="SULFOTRANSFERASE SULT"/>
    <property type="match status" value="1"/>
</dbReference>
<evidence type="ECO:0000313" key="5">
    <source>
        <dbReference type="Proteomes" id="UP000595448"/>
    </source>
</evidence>
<keyword evidence="5" id="KW-1185">Reference proteome</keyword>
<evidence type="ECO:0000313" key="4">
    <source>
        <dbReference type="EMBL" id="QQQ18566.1"/>
    </source>
</evidence>
<proteinExistence type="inferred from homology"/>
<evidence type="ECO:0000256" key="1">
    <source>
        <dbReference type="ARBA" id="ARBA00005771"/>
    </source>
</evidence>
<reference evidence="4 5" key="1">
    <citation type="submission" date="2021-01" db="EMBL/GenBank/DDBJ databases">
        <title>Brevundimonas vitis sp. nov., an bacterium isolated from grape (Vitis vinifera).</title>
        <authorList>
            <person name="Jiang L."/>
            <person name="Lee J."/>
        </authorList>
    </citation>
    <scope>NUCLEOTIDE SEQUENCE [LARGE SCALE GENOMIC DNA]</scope>
    <source>
        <strain evidence="4 5">GRTSA-9</strain>
    </source>
</reference>
<dbReference type="Proteomes" id="UP000595448">
    <property type="component" value="Chromosome"/>
</dbReference>
<sequence length="278" mass="31254">MASLPPGLVWLASYPKSGNTWMRVLLANLLANGDRPQNINALPEEEHLISRWRFADETLIEPDLLSQKEMASLRRAQADYVAATVTKAFVCKTHERFGEEVLGRSARCAIYLVRDPRDTAISMSHHMGVSLDETITRMTDPAAHTGTPLQIRTRIGDWAGHVGAWTDQDVLPVLTVRYEDLRTDTAASLSRVVAFLGGEATEAQIQRAVGYSGLEELQRQEEARGFRERLAHQKRFFRSGLVGEWRDVLTESQLSVVEQHGLKVMKRWGYSRALDDQG</sequence>
<dbReference type="EMBL" id="CP067977">
    <property type="protein sequence ID" value="QQQ18566.1"/>
    <property type="molecule type" value="Genomic_DNA"/>
</dbReference>
<evidence type="ECO:0000259" key="3">
    <source>
        <dbReference type="Pfam" id="PF00685"/>
    </source>
</evidence>
<protein>
    <submittedName>
        <fullName evidence="4">Sulfotransferase domain-containing protein</fullName>
    </submittedName>
</protein>